<gene>
    <name evidence="1" type="ORF">G0P69_12000</name>
</gene>
<reference evidence="1" key="2">
    <citation type="submission" date="2019-08" db="EMBL/GenBank/DDBJ databases">
        <authorList>
            <consortium name="NCBI Pathogen Detection Project"/>
        </authorList>
    </citation>
    <scope>NUCLEOTIDE SEQUENCE</scope>
    <source>
        <strain evidence="1">SSI_AA693</strain>
    </source>
</reference>
<reference evidence="1" key="1">
    <citation type="journal article" date="2018" name="Genome Biol.">
        <title>SKESA: strategic k-mer extension for scrupulous assemblies.</title>
        <authorList>
            <person name="Souvorov A."/>
            <person name="Agarwala R."/>
            <person name="Lipman D.J."/>
        </authorList>
    </citation>
    <scope>NUCLEOTIDE SEQUENCE</scope>
    <source>
        <strain evidence="1">SSI_AA693</strain>
    </source>
</reference>
<accession>A0A710GXJ6</accession>
<sequence length="218" mass="22940">MAYGAYFVTSDGVEFVTPDTTSIALEKKLTASGSGQFVTVSTTVSTEDIILPFCVTTGGPAFFEYSISGSTLTISARQTVGLLTNITLEVYLFTTKAQPLPAYGMAIWDANGKCILTNETRILTDLTQIGVPGGSANNGVNINYTMAGKYAIVPQAAGYRVAVSSSGTLQTPIGMCCYYNGTNSLISARMGEIPPGSWTPSGVDFHTTTTAIKTANYD</sequence>
<organism evidence="1">
    <name type="scientific">Salmonella typhimurium</name>
    <dbReference type="NCBI Taxonomy" id="90371"/>
    <lineage>
        <taxon>Bacteria</taxon>
        <taxon>Pseudomonadati</taxon>
        <taxon>Pseudomonadota</taxon>
        <taxon>Gammaproteobacteria</taxon>
        <taxon>Enterobacterales</taxon>
        <taxon>Enterobacteriaceae</taxon>
        <taxon>Salmonella</taxon>
    </lineage>
</organism>
<proteinExistence type="predicted"/>
<evidence type="ECO:0000313" key="1">
    <source>
        <dbReference type="EMBL" id="HAD1627330.1"/>
    </source>
</evidence>
<dbReference type="EMBL" id="DAANVS010000027">
    <property type="protein sequence ID" value="HAD1627330.1"/>
    <property type="molecule type" value="Genomic_DNA"/>
</dbReference>
<dbReference type="AlphaFoldDB" id="A0A710GXJ6"/>
<name>A0A710GXJ6_SALTM</name>
<comment type="caution">
    <text evidence="1">The sequence shown here is derived from an EMBL/GenBank/DDBJ whole genome shotgun (WGS) entry which is preliminary data.</text>
</comment>
<protein>
    <submittedName>
        <fullName evidence="1">Uncharacterized protein</fullName>
    </submittedName>
</protein>